<dbReference type="InterPro" id="IPR004993">
    <property type="entry name" value="GH3"/>
</dbReference>
<feature type="non-terminal residue" evidence="1">
    <location>
        <position position="202"/>
    </location>
</feature>
<protein>
    <recommendedName>
        <fullName evidence="2">GH3 auxin-responsive promoter</fullName>
    </recommendedName>
</protein>
<accession>A0A382PRV9</accession>
<dbReference type="GO" id="GO:0005737">
    <property type="term" value="C:cytoplasm"/>
    <property type="evidence" value="ECO:0007669"/>
    <property type="project" value="TreeGrafter"/>
</dbReference>
<dbReference type="PANTHER" id="PTHR31901:SF9">
    <property type="entry name" value="GH3 DOMAIN-CONTAINING PROTEIN"/>
    <property type="match status" value="1"/>
</dbReference>
<proteinExistence type="predicted"/>
<dbReference type="Pfam" id="PF03321">
    <property type="entry name" value="GH3"/>
    <property type="match status" value="1"/>
</dbReference>
<dbReference type="GO" id="GO:0016881">
    <property type="term" value="F:acid-amino acid ligase activity"/>
    <property type="evidence" value="ECO:0007669"/>
    <property type="project" value="TreeGrafter"/>
</dbReference>
<sequence length="202" mass="23420">MRIPLKNSFLSWMMKKRIHQIELFLKYPLQVQNELLQNLTDTAKDTVFGKKYGFSAITSYEQFKKNVPVSTYEEFYPLIKKLREGEKNILWPGEIKWFAKSAGTTNAKSKYIPITNEALTECHYKAGKDMLSVYCNNYPATTLFDGMGLMLGGTQYQNPSKRYIDGDLSAILIDNLPFWVDMHRTPDLKTALLPTWEEKLKK</sequence>
<evidence type="ECO:0000313" key="1">
    <source>
        <dbReference type="EMBL" id="SVC75607.1"/>
    </source>
</evidence>
<evidence type="ECO:0008006" key="2">
    <source>
        <dbReference type="Google" id="ProtNLM"/>
    </source>
</evidence>
<dbReference type="AlphaFoldDB" id="A0A382PRV9"/>
<dbReference type="PANTHER" id="PTHR31901">
    <property type="entry name" value="GH3 DOMAIN-CONTAINING PROTEIN"/>
    <property type="match status" value="1"/>
</dbReference>
<name>A0A382PRV9_9ZZZZ</name>
<gene>
    <name evidence="1" type="ORF">METZ01_LOCUS328461</name>
</gene>
<dbReference type="EMBL" id="UINC01109050">
    <property type="protein sequence ID" value="SVC75607.1"/>
    <property type="molecule type" value="Genomic_DNA"/>
</dbReference>
<organism evidence="1">
    <name type="scientific">marine metagenome</name>
    <dbReference type="NCBI Taxonomy" id="408172"/>
    <lineage>
        <taxon>unclassified sequences</taxon>
        <taxon>metagenomes</taxon>
        <taxon>ecological metagenomes</taxon>
    </lineage>
</organism>
<reference evidence="1" key="1">
    <citation type="submission" date="2018-05" db="EMBL/GenBank/DDBJ databases">
        <authorList>
            <person name="Lanie J.A."/>
            <person name="Ng W.-L."/>
            <person name="Kazmierczak K.M."/>
            <person name="Andrzejewski T.M."/>
            <person name="Davidsen T.M."/>
            <person name="Wayne K.J."/>
            <person name="Tettelin H."/>
            <person name="Glass J.I."/>
            <person name="Rusch D."/>
            <person name="Podicherti R."/>
            <person name="Tsui H.-C.T."/>
            <person name="Winkler M.E."/>
        </authorList>
    </citation>
    <scope>NUCLEOTIDE SEQUENCE</scope>
</reference>